<keyword evidence="5 7" id="KW-0472">Membrane</keyword>
<keyword evidence="3 7" id="KW-1134">Transmembrane beta strand</keyword>
<dbReference type="InterPro" id="IPR039426">
    <property type="entry name" value="TonB-dep_rcpt-like"/>
</dbReference>
<dbReference type="PANTHER" id="PTHR32552:SF82">
    <property type="entry name" value="FCUA PROTEIN"/>
    <property type="match status" value="1"/>
</dbReference>
<dbReference type="SUPFAM" id="SSF56935">
    <property type="entry name" value="Porins"/>
    <property type="match status" value="1"/>
</dbReference>
<comment type="subcellular location">
    <subcellularLocation>
        <location evidence="1 7">Cell outer membrane</location>
        <topology evidence="1 7">Multi-pass membrane protein</topology>
    </subcellularLocation>
</comment>
<dbReference type="InterPro" id="IPR037066">
    <property type="entry name" value="Plug_dom_sf"/>
</dbReference>
<dbReference type="Gene3D" id="2.40.170.20">
    <property type="entry name" value="TonB-dependent receptor, beta-barrel domain"/>
    <property type="match status" value="1"/>
</dbReference>
<keyword evidence="8" id="KW-0675">Receptor</keyword>
<evidence type="ECO:0000256" key="3">
    <source>
        <dbReference type="ARBA" id="ARBA00022452"/>
    </source>
</evidence>
<dbReference type="PANTHER" id="PTHR32552">
    <property type="entry name" value="FERRICHROME IRON RECEPTOR-RELATED"/>
    <property type="match status" value="1"/>
</dbReference>
<comment type="similarity">
    <text evidence="7">Belongs to the TonB-dependent receptor family.</text>
</comment>
<keyword evidence="9" id="KW-1185">Reference proteome</keyword>
<dbReference type="Proteomes" id="UP000041601">
    <property type="component" value="Unassembled WGS sequence"/>
</dbReference>
<evidence type="ECO:0000256" key="6">
    <source>
        <dbReference type="ARBA" id="ARBA00023237"/>
    </source>
</evidence>
<dbReference type="PROSITE" id="PS52016">
    <property type="entry name" value="TONB_DEPENDENT_REC_3"/>
    <property type="match status" value="1"/>
</dbReference>
<evidence type="ECO:0000256" key="7">
    <source>
        <dbReference type="PROSITE-ProRule" id="PRU01360"/>
    </source>
</evidence>
<evidence type="ECO:0000256" key="5">
    <source>
        <dbReference type="ARBA" id="ARBA00023136"/>
    </source>
</evidence>
<name>A0ABM9S722_YEREN</name>
<organism evidence="8 9">
    <name type="scientific">Yersinia enterocolitica</name>
    <dbReference type="NCBI Taxonomy" id="630"/>
    <lineage>
        <taxon>Bacteria</taxon>
        <taxon>Pseudomonadati</taxon>
        <taxon>Pseudomonadota</taxon>
        <taxon>Gammaproteobacteria</taxon>
        <taxon>Enterobacterales</taxon>
        <taxon>Yersiniaceae</taxon>
        <taxon>Yersinia</taxon>
    </lineage>
</organism>
<dbReference type="Gene3D" id="2.170.130.10">
    <property type="entry name" value="TonB-dependent receptor, plug domain"/>
    <property type="match status" value="1"/>
</dbReference>
<keyword evidence="6 7" id="KW-0998">Cell outer membrane</keyword>
<keyword evidence="2 7" id="KW-0813">Transport</keyword>
<proteinExistence type="inferred from homology"/>
<evidence type="ECO:0000256" key="4">
    <source>
        <dbReference type="ARBA" id="ARBA00022692"/>
    </source>
</evidence>
<accession>A0ABM9S722</accession>
<evidence type="ECO:0000256" key="1">
    <source>
        <dbReference type="ARBA" id="ARBA00004571"/>
    </source>
</evidence>
<keyword evidence="4 7" id="KW-0812">Transmembrane</keyword>
<gene>
    <name evidence="8" type="primary">fcuA_2</name>
    <name evidence="8" type="ORF">ERS137959_03622</name>
</gene>
<sequence length="204" mass="22188">MQNVRGYGNPSQNYRIRGYNLDGDDISFGGLFGVLPRQIVSTSMVERVEVFKGANAFINGISPSGSGVGGMINLEPKRAGDTPLTRVTVDYGSASQVGGALDVGRRYGDDDQFGVRVNVLHREGESAIHDQKERTTAVSTGLDYRGDRARTSLDVGYQKQTIHHMRTDVAIGGATVIPEPAIFNPELWAVVGVYRYGNYLRYAA</sequence>
<dbReference type="EMBL" id="CPXJ01000052">
    <property type="protein sequence ID" value="CNE36987.1"/>
    <property type="molecule type" value="Genomic_DNA"/>
</dbReference>
<comment type="caution">
    <text evidence="8">The sequence shown here is derived from an EMBL/GenBank/DDBJ whole genome shotgun (WGS) entry which is preliminary data.</text>
</comment>
<evidence type="ECO:0000313" key="9">
    <source>
        <dbReference type="Proteomes" id="UP000041601"/>
    </source>
</evidence>
<reference evidence="8 9" key="1">
    <citation type="submission" date="2015-03" db="EMBL/GenBank/DDBJ databases">
        <authorList>
            <consortium name="Pathogen Informatics"/>
            <person name="Murphy D."/>
        </authorList>
    </citation>
    <scope>NUCLEOTIDE SEQUENCE [LARGE SCALE GENOMIC DNA]</scope>
    <source>
        <strain evidence="8 9">IP05342</strain>
    </source>
</reference>
<protein>
    <submittedName>
        <fullName evidence="8">Ferrichrome receptor protein</fullName>
    </submittedName>
</protein>
<evidence type="ECO:0000256" key="2">
    <source>
        <dbReference type="ARBA" id="ARBA00022448"/>
    </source>
</evidence>
<evidence type="ECO:0000313" key="8">
    <source>
        <dbReference type="EMBL" id="CNE36987.1"/>
    </source>
</evidence>
<dbReference type="InterPro" id="IPR036942">
    <property type="entry name" value="Beta-barrel_TonB_sf"/>
</dbReference>